<organism evidence="3 4">
    <name type="scientific">Toxocara canis</name>
    <name type="common">Canine roundworm</name>
    <dbReference type="NCBI Taxonomy" id="6265"/>
    <lineage>
        <taxon>Eukaryota</taxon>
        <taxon>Metazoa</taxon>
        <taxon>Ecdysozoa</taxon>
        <taxon>Nematoda</taxon>
        <taxon>Chromadorea</taxon>
        <taxon>Rhabditida</taxon>
        <taxon>Spirurina</taxon>
        <taxon>Ascaridomorpha</taxon>
        <taxon>Ascaridoidea</taxon>
        <taxon>Toxocaridae</taxon>
        <taxon>Toxocara</taxon>
    </lineage>
</organism>
<dbReference type="InterPro" id="IPR025995">
    <property type="entry name" value="Tudor-knot"/>
</dbReference>
<keyword evidence="3" id="KW-1185">Reference proteome</keyword>
<protein>
    <submittedName>
        <fullName evidence="4">Tudor-knot domain-containing protein</fullName>
    </submittedName>
</protein>
<dbReference type="AlphaFoldDB" id="A0A183U6D1"/>
<name>A0A183U6D1_TOXCA</name>
<evidence type="ECO:0000313" key="3">
    <source>
        <dbReference type="Proteomes" id="UP000050794"/>
    </source>
</evidence>
<dbReference type="SUPFAM" id="SSF54160">
    <property type="entry name" value="Chromo domain-like"/>
    <property type="match status" value="1"/>
</dbReference>
<proteinExistence type="predicted"/>
<feature type="domain" description="Tudor-knot" evidence="1">
    <location>
        <begin position="15"/>
        <end position="66"/>
    </location>
</feature>
<reference evidence="4" key="1">
    <citation type="submission" date="2016-06" db="UniProtKB">
        <authorList>
            <consortium name="WormBaseParasite"/>
        </authorList>
    </citation>
    <scope>IDENTIFICATION</scope>
</reference>
<dbReference type="WBParaSite" id="TCNE_0000405101-mRNA-1">
    <property type="protein sequence ID" value="TCNE_0000405101-mRNA-1"/>
    <property type="gene ID" value="TCNE_0000405101"/>
</dbReference>
<dbReference type="Proteomes" id="UP000050794">
    <property type="component" value="Unassembled WGS sequence"/>
</dbReference>
<sequence>MVQENDVELKQGDVCLVHRRAGAALRRATIVEIRLMDDGLNNEYYVHYDGSDRRMDEWVSKTRIQLASVNQHHDVEDEVENKRKITRNQKRRYSEISTSSKTIAEVDALTAALEKEHEEVSCFIIQ</sequence>
<evidence type="ECO:0000313" key="4">
    <source>
        <dbReference type="WBParaSite" id="TCNE_0000405101-mRNA-1"/>
    </source>
</evidence>
<evidence type="ECO:0000313" key="2">
    <source>
        <dbReference type="EMBL" id="VDM29767.1"/>
    </source>
</evidence>
<dbReference type="Pfam" id="PF11717">
    <property type="entry name" value="Tudor-knot"/>
    <property type="match status" value="1"/>
</dbReference>
<gene>
    <name evidence="2" type="ORF">TCNE_LOCUS4050</name>
</gene>
<accession>A0A183U6D1</accession>
<dbReference type="EMBL" id="UYWY01006118">
    <property type="protein sequence ID" value="VDM29767.1"/>
    <property type="molecule type" value="Genomic_DNA"/>
</dbReference>
<dbReference type="InterPro" id="IPR016197">
    <property type="entry name" value="Chromo-like_dom_sf"/>
</dbReference>
<dbReference type="Gene3D" id="2.30.30.140">
    <property type="match status" value="1"/>
</dbReference>
<reference evidence="2 3" key="2">
    <citation type="submission" date="2018-11" db="EMBL/GenBank/DDBJ databases">
        <authorList>
            <consortium name="Pathogen Informatics"/>
        </authorList>
    </citation>
    <scope>NUCLEOTIDE SEQUENCE [LARGE SCALE GENOMIC DNA]</scope>
</reference>
<evidence type="ECO:0000259" key="1">
    <source>
        <dbReference type="Pfam" id="PF11717"/>
    </source>
</evidence>